<keyword evidence="5" id="KW-1185">Reference proteome</keyword>
<dbReference type="NCBIfam" id="TIGR01488">
    <property type="entry name" value="HAD-SF-IB"/>
    <property type="match status" value="1"/>
</dbReference>
<protein>
    <submittedName>
        <fullName evidence="4">HAD family hydrolase</fullName>
        <ecNumber evidence="4">3.1.3.-</ecNumber>
    </submittedName>
</protein>
<evidence type="ECO:0000313" key="5">
    <source>
        <dbReference type="Proteomes" id="UP001365405"/>
    </source>
</evidence>
<keyword evidence="2 4" id="KW-0378">Hydrolase</keyword>
<accession>A0ABU9CG73</accession>
<dbReference type="PANTHER" id="PTHR43344:SF13">
    <property type="entry name" value="PHOSPHATASE RV3661-RELATED"/>
    <property type="match status" value="1"/>
</dbReference>
<dbReference type="InterPro" id="IPR036412">
    <property type="entry name" value="HAD-like_sf"/>
</dbReference>
<dbReference type="SUPFAM" id="SSF56784">
    <property type="entry name" value="HAD-like"/>
    <property type="match status" value="1"/>
</dbReference>
<dbReference type="InterPro" id="IPR023214">
    <property type="entry name" value="HAD_sf"/>
</dbReference>
<reference evidence="4 5" key="1">
    <citation type="submission" date="2024-04" db="EMBL/GenBank/DDBJ databases">
        <title>Novel species of the genus Ideonella isolated from streams.</title>
        <authorList>
            <person name="Lu H."/>
        </authorList>
    </citation>
    <scope>NUCLEOTIDE SEQUENCE [LARGE SCALE GENOMIC DNA]</scope>
    <source>
        <strain evidence="4 5">DXS22W</strain>
    </source>
</reference>
<keyword evidence="3" id="KW-0460">Magnesium</keyword>
<dbReference type="InterPro" id="IPR050582">
    <property type="entry name" value="HAD-like_SerB"/>
</dbReference>
<dbReference type="Proteomes" id="UP001365405">
    <property type="component" value="Unassembled WGS sequence"/>
</dbReference>
<dbReference type="PANTHER" id="PTHR43344">
    <property type="entry name" value="PHOSPHOSERINE PHOSPHATASE"/>
    <property type="match status" value="1"/>
</dbReference>
<dbReference type="Pfam" id="PF12710">
    <property type="entry name" value="HAD"/>
    <property type="match status" value="1"/>
</dbReference>
<dbReference type="Gene3D" id="1.20.1440.100">
    <property type="entry name" value="SG protein - dephosphorylation function"/>
    <property type="match status" value="1"/>
</dbReference>
<gene>
    <name evidence="4" type="ORF">AACH10_08090</name>
</gene>
<comment type="caution">
    <text evidence="4">The sequence shown here is derived from an EMBL/GenBank/DDBJ whole genome shotgun (WGS) entry which is preliminary data.</text>
</comment>
<sequence length="223" mass="24789">MNLALFDLDGTLIPGDSDHAFGAFMIAMGWVDAAEHARRNDGFYLQYLAGTLDIDEYVEFATHAWRVRPLAEQEAARQRFMAEVMAPMIQPQALDLVRAHQQAGDLVAIVTATNEFVTRPVATAFGVPELIAVELQRDAEGRATGRIAGVPSFREGKIDRVNQWLAARGQAFGDFDRTVFYSDSTNDLPLLERVSEPVATNPGPALETLARERGWRILRLFDQ</sequence>
<dbReference type="CDD" id="cd02612">
    <property type="entry name" value="HAD_PGPPase"/>
    <property type="match status" value="1"/>
</dbReference>
<dbReference type="GO" id="GO:0016787">
    <property type="term" value="F:hydrolase activity"/>
    <property type="evidence" value="ECO:0007669"/>
    <property type="project" value="UniProtKB-KW"/>
</dbReference>
<dbReference type="EC" id="3.1.3.-" evidence="4"/>
<dbReference type="EMBL" id="JBBUTH010000003">
    <property type="protein sequence ID" value="MEK8050195.1"/>
    <property type="molecule type" value="Genomic_DNA"/>
</dbReference>
<evidence type="ECO:0000256" key="1">
    <source>
        <dbReference type="ARBA" id="ARBA00022723"/>
    </source>
</evidence>
<proteinExistence type="predicted"/>
<keyword evidence="1" id="KW-0479">Metal-binding</keyword>
<dbReference type="NCBIfam" id="TIGR01490">
    <property type="entry name" value="HAD-SF-IB-hyp1"/>
    <property type="match status" value="1"/>
</dbReference>
<dbReference type="Gene3D" id="3.40.50.1000">
    <property type="entry name" value="HAD superfamily/HAD-like"/>
    <property type="match status" value="1"/>
</dbReference>
<name>A0ABU9CG73_9BURK</name>
<dbReference type="InterPro" id="IPR006385">
    <property type="entry name" value="HAD_hydro_SerB1"/>
</dbReference>
<evidence type="ECO:0000313" key="4">
    <source>
        <dbReference type="EMBL" id="MEK8050195.1"/>
    </source>
</evidence>
<organism evidence="4 5">
    <name type="scientific">Pseudaquabacterium inlustre</name>
    <dbReference type="NCBI Taxonomy" id="2984192"/>
    <lineage>
        <taxon>Bacteria</taxon>
        <taxon>Pseudomonadati</taxon>
        <taxon>Pseudomonadota</taxon>
        <taxon>Betaproteobacteria</taxon>
        <taxon>Burkholderiales</taxon>
        <taxon>Sphaerotilaceae</taxon>
        <taxon>Pseudaquabacterium</taxon>
    </lineage>
</organism>
<evidence type="ECO:0000256" key="2">
    <source>
        <dbReference type="ARBA" id="ARBA00022801"/>
    </source>
</evidence>
<evidence type="ECO:0000256" key="3">
    <source>
        <dbReference type="ARBA" id="ARBA00022842"/>
    </source>
</evidence>
<dbReference type="RefSeq" id="WP_341409863.1">
    <property type="nucleotide sequence ID" value="NZ_JBBUTH010000003.1"/>
</dbReference>